<dbReference type="EMBL" id="CP123872">
    <property type="protein sequence ID" value="WND03401.1"/>
    <property type="molecule type" value="Genomic_DNA"/>
</dbReference>
<dbReference type="PRINTS" id="PR00605">
    <property type="entry name" value="CYTCHROMECIC"/>
</dbReference>
<evidence type="ECO:0000256" key="8">
    <source>
        <dbReference type="ARBA" id="ARBA00022660"/>
    </source>
</evidence>
<keyword evidence="9 22" id="KW-0812">Transmembrane</keyword>
<comment type="subcellular location">
    <subcellularLocation>
        <location evidence="1 19">Cell inner membrane</location>
    </subcellularLocation>
</comment>
<evidence type="ECO:0000256" key="7">
    <source>
        <dbReference type="ARBA" id="ARBA00022617"/>
    </source>
</evidence>
<dbReference type="GO" id="GO:0009055">
    <property type="term" value="F:electron transfer activity"/>
    <property type="evidence" value="ECO:0007669"/>
    <property type="project" value="InterPro"/>
</dbReference>
<dbReference type="InterPro" id="IPR009056">
    <property type="entry name" value="Cyt_c-like_dom"/>
</dbReference>
<evidence type="ECO:0000256" key="5">
    <source>
        <dbReference type="ARBA" id="ARBA00022475"/>
    </source>
</evidence>
<evidence type="ECO:0000256" key="6">
    <source>
        <dbReference type="ARBA" id="ARBA00022519"/>
    </source>
</evidence>
<feature type="binding site" description="axial binding residue" evidence="20">
    <location>
        <position position="257"/>
    </location>
    <ligand>
        <name>heme c</name>
        <dbReference type="ChEBI" id="CHEBI:61717"/>
        <label>1</label>
    </ligand>
    <ligandPart>
        <name>Fe</name>
        <dbReference type="ChEBI" id="CHEBI:18248"/>
    </ligandPart>
</feature>
<dbReference type="PANTHER" id="PTHR33751">
    <property type="entry name" value="CBB3-TYPE CYTOCHROME C OXIDASE SUBUNIT FIXP"/>
    <property type="match status" value="1"/>
</dbReference>
<dbReference type="SUPFAM" id="SSF46626">
    <property type="entry name" value="Cytochrome c"/>
    <property type="match status" value="2"/>
</dbReference>
<evidence type="ECO:0000256" key="19">
    <source>
        <dbReference type="PIRNR" id="PIRNR000006"/>
    </source>
</evidence>
<name>A0AA52EJX8_9PROT</name>
<keyword evidence="17 19" id="KW-0406">Ion transport</keyword>
<keyword evidence="25" id="KW-1185">Reference proteome</keyword>
<feature type="binding site" description="axial binding residue" evidence="20">
    <location>
        <position position="216"/>
    </location>
    <ligand>
        <name>heme c</name>
        <dbReference type="ChEBI" id="CHEBI:61717"/>
        <label>2</label>
    </ligand>
    <ligandPart>
        <name>Fe</name>
        <dbReference type="ChEBI" id="CHEBI:18248"/>
    </ligandPart>
</feature>
<comment type="pathway">
    <text evidence="2 19">Energy metabolism; oxidative phosphorylation.</text>
</comment>
<keyword evidence="18 19" id="KW-0472">Membrane</keyword>
<dbReference type="PROSITE" id="PS51007">
    <property type="entry name" value="CYTC"/>
    <property type="match status" value="2"/>
</dbReference>
<dbReference type="Gene3D" id="1.10.760.10">
    <property type="entry name" value="Cytochrome c-like domain"/>
    <property type="match status" value="2"/>
</dbReference>
<dbReference type="Pfam" id="PF13442">
    <property type="entry name" value="Cytochrome_CBB3"/>
    <property type="match status" value="2"/>
</dbReference>
<feature type="binding site" description="covalent" evidence="21">
    <location>
        <position position="130"/>
    </location>
    <ligand>
        <name>heme c</name>
        <dbReference type="ChEBI" id="CHEBI:61717"/>
        <label>1</label>
    </ligand>
</feature>
<evidence type="ECO:0000313" key="24">
    <source>
        <dbReference type="EMBL" id="WND03401.1"/>
    </source>
</evidence>
<dbReference type="KEGG" id="tmk:QGN29_03330"/>
<feature type="binding site" description="covalent" evidence="21">
    <location>
        <position position="215"/>
    </location>
    <ligand>
        <name>heme c</name>
        <dbReference type="ChEBI" id="CHEBI:61717"/>
        <label>2</label>
    </ligand>
</feature>
<evidence type="ECO:0000256" key="1">
    <source>
        <dbReference type="ARBA" id="ARBA00004533"/>
    </source>
</evidence>
<dbReference type="GO" id="GO:0005506">
    <property type="term" value="F:iron ion binding"/>
    <property type="evidence" value="ECO:0007669"/>
    <property type="project" value="InterPro"/>
</dbReference>
<comment type="cofactor">
    <cofactor evidence="19 21">
        <name>heme c</name>
        <dbReference type="ChEBI" id="CHEBI:61717"/>
    </cofactor>
    <text evidence="19 21">Binds 2 heme C groups per subunit.</text>
</comment>
<evidence type="ECO:0000259" key="23">
    <source>
        <dbReference type="PROSITE" id="PS51007"/>
    </source>
</evidence>
<reference evidence="24" key="1">
    <citation type="submission" date="2023-04" db="EMBL/GenBank/DDBJ databases">
        <title>Complete genome sequence of Temperatibacter marinus.</title>
        <authorList>
            <person name="Rong J.-C."/>
            <person name="Yi M.-L."/>
            <person name="Zhao Q."/>
        </authorList>
    </citation>
    <scope>NUCLEOTIDE SEQUENCE</scope>
    <source>
        <strain evidence="24">NBRC 110045</strain>
    </source>
</reference>
<keyword evidence="12 19" id="KW-0375">Hydrogen ion transport</keyword>
<evidence type="ECO:0000256" key="14">
    <source>
        <dbReference type="ARBA" id="ARBA00022989"/>
    </source>
</evidence>
<dbReference type="PANTHER" id="PTHR33751:SF1">
    <property type="entry name" value="CBB3-TYPE CYTOCHROME C OXIDASE SUBUNIT FIXP"/>
    <property type="match status" value="1"/>
</dbReference>
<keyword evidence="10 19" id="KW-0479">Metal-binding</keyword>
<dbReference type="AlphaFoldDB" id="A0AA52EJX8"/>
<feature type="transmembrane region" description="Helical" evidence="22">
    <location>
        <begin position="33"/>
        <end position="55"/>
    </location>
</feature>
<keyword evidence="11" id="KW-0677">Repeat</keyword>
<keyword evidence="14 22" id="KW-1133">Transmembrane helix</keyword>
<dbReference type="GO" id="GO:0020037">
    <property type="term" value="F:heme binding"/>
    <property type="evidence" value="ECO:0007669"/>
    <property type="project" value="InterPro"/>
</dbReference>
<feature type="domain" description="Cytochrome c" evidence="23">
    <location>
        <begin position="114"/>
        <end position="201"/>
    </location>
</feature>
<sequence>MADKIERDDHSGVETTGHEWDGIKELNNPAPRWWLMVWLVTTIWAIGYWVVYPAWPTLSGEGERGGTVGNSGWTQYTQLEESQAEILQQRAKYLSDFEKASYSEITKNEALYAFGLAGGASAFKDNCATCHGTGGAGAPGYPNLNDDDWIWGGSLDDIEMTIAYGIRADHEETRYNEMPPFDEMLDQNTIEMITDFILSDQPAGAPAYADNCASCHGDTGRGSQEMGGPNLKDVIWLYAGTRADIIAQIKRPKHGMMPAWHSRLDKQTIRQLSLYVHSLGGGEM</sequence>
<evidence type="ECO:0000256" key="20">
    <source>
        <dbReference type="PIRSR" id="PIRSR000006-1"/>
    </source>
</evidence>
<keyword evidence="4 19" id="KW-0813">Transport</keyword>
<keyword evidence="16 19" id="KW-0408">Iron</keyword>
<protein>
    <recommendedName>
        <fullName evidence="19">Cbb3-type cytochrome c oxidase subunit</fullName>
    </recommendedName>
</protein>
<dbReference type="InterPro" id="IPR036909">
    <property type="entry name" value="Cyt_c-like_dom_sf"/>
</dbReference>
<proteinExistence type="inferred from homology"/>
<gene>
    <name evidence="24" type="primary">ccoP</name>
    <name evidence="24" type="ORF">QGN29_03330</name>
</gene>
<evidence type="ECO:0000256" key="15">
    <source>
        <dbReference type="ARBA" id="ARBA00023002"/>
    </source>
</evidence>
<feature type="binding site" description="axial binding residue" evidence="20">
    <location>
        <position position="178"/>
    </location>
    <ligand>
        <name>heme c</name>
        <dbReference type="ChEBI" id="CHEBI:61717"/>
        <label>2</label>
    </ligand>
    <ligandPart>
        <name>Fe</name>
        <dbReference type="ChEBI" id="CHEBI:18248"/>
    </ligandPart>
</feature>
<dbReference type="Proteomes" id="UP001268683">
    <property type="component" value="Chromosome"/>
</dbReference>
<organism evidence="24 25">
    <name type="scientific">Temperatibacter marinus</name>
    <dbReference type="NCBI Taxonomy" id="1456591"/>
    <lineage>
        <taxon>Bacteria</taxon>
        <taxon>Pseudomonadati</taxon>
        <taxon>Pseudomonadota</taxon>
        <taxon>Alphaproteobacteria</taxon>
        <taxon>Kordiimonadales</taxon>
        <taxon>Temperatibacteraceae</taxon>
        <taxon>Temperatibacter</taxon>
    </lineage>
</organism>
<keyword evidence="13 19" id="KW-0249">Electron transport</keyword>
<dbReference type="GO" id="GO:1902600">
    <property type="term" value="P:proton transmembrane transport"/>
    <property type="evidence" value="ECO:0007669"/>
    <property type="project" value="UniProtKB-KW"/>
</dbReference>
<dbReference type="InterPro" id="IPR050597">
    <property type="entry name" value="Cytochrome_c_Oxidase_Subunit"/>
</dbReference>
<evidence type="ECO:0000313" key="25">
    <source>
        <dbReference type="Proteomes" id="UP001268683"/>
    </source>
</evidence>
<keyword evidence="8 19" id="KW-0679">Respiratory chain</keyword>
<dbReference type="InterPro" id="IPR008168">
    <property type="entry name" value="Cyt_C_IC"/>
</dbReference>
<feature type="binding site" description="axial binding residue" evidence="20">
    <location>
        <position position="131"/>
    </location>
    <ligand>
        <name>heme c</name>
        <dbReference type="ChEBI" id="CHEBI:61717"/>
        <label>1</label>
    </ligand>
    <ligandPart>
        <name>Fe</name>
        <dbReference type="ChEBI" id="CHEBI:18248"/>
    </ligandPart>
</feature>
<evidence type="ECO:0000256" key="11">
    <source>
        <dbReference type="ARBA" id="ARBA00022737"/>
    </source>
</evidence>
<dbReference type="PIRSF" id="PIRSF000006">
    <property type="entry name" value="Cbb3-Cox_fixP"/>
    <property type="match status" value="1"/>
</dbReference>
<keyword evidence="5 19" id="KW-1003">Cell membrane</keyword>
<evidence type="ECO:0000256" key="9">
    <source>
        <dbReference type="ARBA" id="ARBA00022692"/>
    </source>
</evidence>
<feature type="binding site" description="covalent" evidence="21">
    <location>
        <position position="212"/>
    </location>
    <ligand>
        <name>heme c</name>
        <dbReference type="ChEBI" id="CHEBI:61717"/>
        <label>2</label>
    </ligand>
</feature>
<evidence type="ECO:0000256" key="16">
    <source>
        <dbReference type="ARBA" id="ARBA00023004"/>
    </source>
</evidence>
<evidence type="ECO:0000256" key="18">
    <source>
        <dbReference type="ARBA" id="ARBA00023136"/>
    </source>
</evidence>
<comment type="similarity">
    <text evidence="3 19">Belongs to the CcoP / FixP family.</text>
</comment>
<dbReference type="InterPro" id="IPR038414">
    <property type="entry name" value="CcoP_N_sf"/>
</dbReference>
<comment type="function">
    <text evidence="19">C-type cytochrome. Part of the cbb3-type cytochrome c oxidase complex.</text>
</comment>
<dbReference type="Gene3D" id="6.10.280.130">
    <property type="match status" value="1"/>
</dbReference>
<accession>A0AA52EJX8</accession>
<evidence type="ECO:0000256" key="17">
    <source>
        <dbReference type="ARBA" id="ARBA00023065"/>
    </source>
</evidence>
<dbReference type="InterPro" id="IPR032858">
    <property type="entry name" value="CcoP_N"/>
</dbReference>
<keyword evidence="15 19" id="KW-0560">Oxidoreductase</keyword>
<evidence type="ECO:0000256" key="10">
    <source>
        <dbReference type="ARBA" id="ARBA00022723"/>
    </source>
</evidence>
<evidence type="ECO:0000256" key="2">
    <source>
        <dbReference type="ARBA" id="ARBA00004673"/>
    </source>
</evidence>
<comment type="subunit">
    <text evidence="19">Component of the cbb3-type cytochrome c oxidase.</text>
</comment>
<evidence type="ECO:0000256" key="13">
    <source>
        <dbReference type="ARBA" id="ARBA00022982"/>
    </source>
</evidence>
<keyword evidence="6 19" id="KW-0997">Cell inner membrane</keyword>
<dbReference type="Pfam" id="PF14715">
    <property type="entry name" value="FixP_N"/>
    <property type="match status" value="1"/>
</dbReference>
<keyword evidence="7 19" id="KW-0349">Heme</keyword>
<feature type="binding site" description="covalent" evidence="21">
    <location>
        <position position="127"/>
    </location>
    <ligand>
        <name>heme c</name>
        <dbReference type="ChEBI" id="CHEBI:61717"/>
        <label>1</label>
    </ligand>
</feature>
<evidence type="ECO:0000256" key="4">
    <source>
        <dbReference type="ARBA" id="ARBA00022448"/>
    </source>
</evidence>
<feature type="domain" description="Cytochrome c" evidence="23">
    <location>
        <begin position="199"/>
        <end position="280"/>
    </location>
</feature>
<dbReference type="GO" id="GO:0005886">
    <property type="term" value="C:plasma membrane"/>
    <property type="evidence" value="ECO:0007669"/>
    <property type="project" value="UniProtKB-SubCell"/>
</dbReference>
<dbReference type="NCBIfam" id="TIGR00782">
    <property type="entry name" value="ccoP"/>
    <property type="match status" value="1"/>
</dbReference>
<evidence type="ECO:0000256" key="12">
    <source>
        <dbReference type="ARBA" id="ARBA00022781"/>
    </source>
</evidence>
<evidence type="ECO:0000256" key="3">
    <source>
        <dbReference type="ARBA" id="ARBA00006113"/>
    </source>
</evidence>
<evidence type="ECO:0000256" key="22">
    <source>
        <dbReference type="SAM" id="Phobius"/>
    </source>
</evidence>
<evidence type="ECO:0000256" key="21">
    <source>
        <dbReference type="PIRSR" id="PIRSR000006-2"/>
    </source>
</evidence>
<dbReference type="InterPro" id="IPR004678">
    <property type="entry name" value="Cyt_c_oxidase_cbb3_su3"/>
</dbReference>
<dbReference type="RefSeq" id="WP_310799254.1">
    <property type="nucleotide sequence ID" value="NZ_CP123872.1"/>
</dbReference>
<dbReference type="GO" id="GO:0016491">
    <property type="term" value="F:oxidoreductase activity"/>
    <property type="evidence" value="ECO:0007669"/>
    <property type="project" value="UniProtKB-KW"/>
</dbReference>